<dbReference type="RefSeq" id="WP_044680413.1">
    <property type="nucleotide sequence ID" value="NZ_CEDZ01000136.1"/>
</dbReference>
<feature type="domain" description="G5" evidence="4">
    <location>
        <begin position="496"/>
        <end position="575"/>
    </location>
</feature>
<keyword evidence="5" id="KW-0378">Hydrolase</keyword>
<dbReference type="SMART" id="SM01208">
    <property type="entry name" value="G5"/>
    <property type="match status" value="5"/>
</dbReference>
<dbReference type="Proteomes" id="UP000069831">
    <property type="component" value="Unassembled WGS sequence"/>
</dbReference>
<gene>
    <name evidence="5" type="primary">iga</name>
    <name evidence="5" type="ORF">ERS132457_00289</name>
</gene>
<keyword evidence="3" id="KW-1133">Transmembrane helix</keyword>
<feature type="domain" description="G5" evidence="4">
    <location>
        <begin position="414"/>
        <end position="495"/>
    </location>
</feature>
<feature type="domain" description="G5" evidence="4">
    <location>
        <begin position="335"/>
        <end position="414"/>
    </location>
</feature>
<dbReference type="AlphaFoldDB" id="A0A0Z8H4T4"/>
<accession>A0A0Z8H4T4</accession>
<dbReference type="EC" id="3.4.24.13" evidence="5"/>
<feature type="region of interest" description="Disordered" evidence="2">
    <location>
        <begin position="190"/>
        <end position="335"/>
    </location>
</feature>
<dbReference type="Gene3D" id="3.40.33.10">
    <property type="entry name" value="CAP"/>
    <property type="match status" value="1"/>
</dbReference>
<feature type="domain" description="G5" evidence="4">
    <location>
        <begin position="652"/>
        <end position="733"/>
    </location>
</feature>
<evidence type="ECO:0000256" key="3">
    <source>
        <dbReference type="SAM" id="Phobius"/>
    </source>
</evidence>
<name>A0A0Z8H4T4_STRSU</name>
<sequence>MVYSRTQRIQEEKKQRLRYGIRKFTGLGAASALLGVGLLTSLSVHAQTKTAEVRYDYVTTEELTEVEKKAIFTELPAQVTEDVNYYLVYRKVGSSILPQTGESTGVLAGAIGAGLLLVGITVGRKNQRLVRSAMTLTLVGGSLVFTSVSAVTVAQLAQYGQTQTLTVGAALPDGKISIAGYEFVGYLEGKKQSSETSPTLPTGSIDKAEENENLPVQPTQPVDENKSDIPAESTPSEDKVTDASAEQKPSEDKVEEVPVESKPAEKPVEETGSGQVIGTEDKVISETGKPVQPEIPAPVEKPAVPGETETTVIPGEEKPVSPELPTNPAEPDRPVDTVRTDVEKQVTVIKYGTSYVKDTSLPAGESKVLTQGVDGKQTVTTKVTYTNNVETAREIVATETIEPVTEVIAYNDEVSKNREELIESLTTVSFATERRANADLEVGSERVLVAGVNGQTKTLTKKVYDSTGAVISEEVVSTEVVTQPVTQVIEYGTKPKSVVETTEETKVTELDYTVETRQNPDLEKGQTRTLTKGRKGTLTQTYRITKTNGNETARELVKEERVEPVNEIIEVGTKAVVRYQTRQETSVIPFTTETRQVDSLFEGESRELVAGVDGQQTQTYKDTYVDGVKVASEMVGQPEVIQPIKRIVEVGIKKEETSQVLTETEVLAYTSIKEEDPNLPEGETKIKVQGVNGERKVRITRVTNNRTGQVSENREVISETAPVNEVLVVGTKPASTSLLDKKTLTLDEFMSLTEEQQDAFIAKKGTVPGTTIRTGATKDTLEKVESLINLDKLNAEFVNLLNAARAAEGLSAVTYAGQGSDAQNAATARANEMADHGSLRYQGTIAGAHMRPDGSKWTTIYTAEQVARQGWRGENALQLGSALSAYSAIDESRIANSLFTEWMNSASHKAVMMKDLDNLQVAVGIGLNDKAIDTTFRNGVTVAMLELVEPKP</sequence>
<evidence type="ECO:0000256" key="2">
    <source>
        <dbReference type="SAM" id="MobiDB-lite"/>
    </source>
</evidence>
<evidence type="ECO:0000313" key="6">
    <source>
        <dbReference type="Proteomes" id="UP000069831"/>
    </source>
</evidence>
<dbReference type="EMBL" id="FIIR01000002">
    <property type="protein sequence ID" value="CYV57255.1"/>
    <property type="molecule type" value="Genomic_DNA"/>
</dbReference>
<evidence type="ECO:0000259" key="4">
    <source>
        <dbReference type="PROSITE" id="PS51109"/>
    </source>
</evidence>
<feature type="transmembrane region" description="Helical" evidence="3">
    <location>
        <begin position="21"/>
        <end position="44"/>
    </location>
</feature>
<dbReference type="PROSITE" id="PS51109">
    <property type="entry name" value="G5"/>
    <property type="match status" value="5"/>
</dbReference>
<protein>
    <submittedName>
        <fullName evidence="5">LPXTG cell wall surface protein</fullName>
        <ecNumber evidence="5">3.4.24.13</ecNumber>
    </submittedName>
</protein>
<keyword evidence="1" id="KW-0732">Signal</keyword>
<dbReference type="Gene3D" id="2.20.230.10">
    <property type="entry name" value="Resuscitation-promoting factor rpfb"/>
    <property type="match status" value="5"/>
</dbReference>
<feature type="domain" description="G5" evidence="4">
    <location>
        <begin position="574"/>
        <end position="654"/>
    </location>
</feature>
<feature type="transmembrane region" description="Helical" evidence="3">
    <location>
        <begin position="104"/>
        <end position="123"/>
    </location>
</feature>
<dbReference type="InterPro" id="IPR011098">
    <property type="entry name" value="G5_dom"/>
</dbReference>
<dbReference type="InterPro" id="IPR035940">
    <property type="entry name" value="CAP_sf"/>
</dbReference>
<feature type="transmembrane region" description="Helical" evidence="3">
    <location>
        <begin position="135"/>
        <end position="157"/>
    </location>
</feature>
<organism evidence="5 6">
    <name type="scientific">Streptococcus suis</name>
    <dbReference type="NCBI Taxonomy" id="1307"/>
    <lineage>
        <taxon>Bacteria</taxon>
        <taxon>Bacillati</taxon>
        <taxon>Bacillota</taxon>
        <taxon>Bacilli</taxon>
        <taxon>Lactobacillales</taxon>
        <taxon>Streptococcaceae</taxon>
        <taxon>Streptococcus</taxon>
    </lineage>
</organism>
<reference evidence="5 6" key="1">
    <citation type="submission" date="2016-02" db="EMBL/GenBank/DDBJ databases">
        <authorList>
            <consortium name="Pathogen Informatics"/>
        </authorList>
    </citation>
    <scope>NUCLEOTIDE SEQUENCE [LARGE SCALE GENOMIC DNA]</scope>
    <source>
        <strain evidence="5 6">LSS95</strain>
    </source>
</reference>
<dbReference type="GO" id="GO:0016787">
    <property type="term" value="F:hydrolase activity"/>
    <property type="evidence" value="ECO:0007669"/>
    <property type="project" value="UniProtKB-KW"/>
</dbReference>
<proteinExistence type="predicted"/>
<dbReference type="NCBIfam" id="TIGR01167">
    <property type="entry name" value="LPXTG_anchor"/>
    <property type="match status" value="1"/>
</dbReference>
<keyword evidence="3" id="KW-0472">Membrane</keyword>
<evidence type="ECO:0000256" key="1">
    <source>
        <dbReference type="ARBA" id="ARBA00022729"/>
    </source>
</evidence>
<evidence type="ECO:0000313" key="5">
    <source>
        <dbReference type="EMBL" id="CYV57255.1"/>
    </source>
</evidence>
<dbReference type="Pfam" id="PF07501">
    <property type="entry name" value="G5"/>
    <property type="match status" value="5"/>
</dbReference>
<keyword evidence="3" id="KW-0812">Transmembrane</keyword>